<feature type="region of interest" description="Disordered" evidence="4">
    <location>
        <begin position="274"/>
        <end position="296"/>
    </location>
</feature>
<evidence type="ECO:0000256" key="4">
    <source>
        <dbReference type="SAM" id="MobiDB-lite"/>
    </source>
</evidence>
<dbReference type="PROSITE" id="PS50012">
    <property type="entry name" value="RCC1_3"/>
    <property type="match status" value="7"/>
</dbReference>
<dbReference type="PROSITE" id="PS00626">
    <property type="entry name" value="RCC1_2"/>
    <property type="match status" value="3"/>
</dbReference>
<feature type="compositionally biased region" description="Low complexity" evidence="4">
    <location>
        <begin position="22"/>
        <end position="43"/>
    </location>
</feature>
<dbReference type="Gene3D" id="2.130.10.30">
    <property type="entry name" value="Regulator of chromosome condensation 1/beta-lactamase-inhibitor protein II"/>
    <property type="match status" value="1"/>
</dbReference>
<protein>
    <recommendedName>
        <fullName evidence="5">RCC1-like domain-containing protein</fullName>
    </recommendedName>
</protein>
<dbReference type="EMBL" id="JAGHQL010000156">
    <property type="protein sequence ID" value="KAH0537225.1"/>
    <property type="molecule type" value="Genomic_DNA"/>
</dbReference>
<keyword evidence="2" id="KW-0677">Repeat</keyword>
<evidence type="ECO:0000313" key="6">
    <source>
        <dbReference type="EMBL" id="KAH0537225.1"/>
    </source>
</evidence>
<feature type="domain" description="RCC1-like" evidence="5">
    <location>
        <begin position="193"/>
        <end position="607"/>
    </location>
</feature>
<feature type="repeat" description="RCC1" evidence="3">
    <location>
        <begin position="248"/>
        <end position="328"/>
    </location>
</feature>
<dbReference type="SUPFAM" id="SSF50985">
    <property type="entry name" value="RCC1/BLIP-II"/>
    <property type="match status" value="1"/>
</dbReference>
<feature type="repeat" description="RCC1" evidence="3">
    <location>
        <begin position="437"/>
        <end position="493"/>
    </location>
</feature>
<accession>A0A9P8L1C6</accession>
<evidence type="ECO:0000256" key="2">
    <source>
        <dbReference type="ARBA" id="ARBA00022737"/>
    </source>
</evidence>
<evidence type="ECO:0000256" key="1">
    <source>
        <dbReference type="ARBA" id="ARBA00022658"/>
    </source>
</evidence>
<dbReference type="OrthoDB" id="61110at2759"/>
<feature type="region of interest" description="Disordered" evidence="4">
    <location>
        <begin position="1"/>
        <end position="176"/>
    </location>
</feature>
<comment type="caution">
    <text evidence="6">The sequence shown here is derived from an EMBL/GenBank/DDBJ whole genome shotgun (WGS) entry which is preliminary data.</text>
</comment>
<dbReference type="InterPro" id="IPR058923">
    <property type="entry name" value="RCC1-like_dom"/>
</dbReference>
<reference evidence="6" key="1">
    <citation type="submission" date="2021-03" db="EMBL/GenBank/DDBJ databases">
        <title>Comparative genomics and phylogenomic investigation of the class Geoglossomycetes provide insights into ecological specialization and systematics.</title>
        <authorList>
            <person name="Melie T."/>
            <person name="Pirro S."/>
            <person name="Miller A.N."/>
            <person name="Quandt A."/>
        </authorList>
    </citation>
    <scope>NUCLEOTIDE SEQUENCE</scope>
    <source>
        <strain evidence="6">GBOQ0MN5Z8</strain>
    </source>
</reference>
<dbReference type="PANTHER" id="PTHR45982">
    <property type="entry name" value="REGULATOR OF CHROMOSOME CONDENSATION"/>
    <property type="match status" value="1"/>
</dbReference>
<dbReference type="AlphaFoldDB" id="A0A9P8L1C6"/>
<name>A0A9P8L1C6_9PEZI</name>
<dbReference type="PRINTS" id="PR00633">
    <property type="entry name" value="RCCNDNSATION"/>
</dbReference>
<feature type="compositionally biased region" description="Low complexity" evidence="4">
    <location>
        <begin position="104"/>
        <end position="131"/>
    </location>
</feature>
<feature type="repeat" description="RCC1" evidence="3">
    <location>
        <begin position="329"/>
        <end position="381"/>
    </location>
</feature>
<evidence type="ECO:0000259" key="5">
    <source>
        <dbReference type="Pfam" id="PF25390"/>
    </source>
</evidence>
<gene>
    <name evidence="6" type="ORF">FGG08_005967</name>
</gene>
<dbReference type="InterPro" id="IPR000408">
    <property type="entry name" value="Reg_chr_condens"/>
</dbReference>
<dbReference type="InterPro" id="IPR051553">
    <property type="entry name" value="Ran_GTPase-activating"/>
</dbReference>
<dbReference type="GO" id="GO:0005737">
    <property type="term" value="C:cytoplasm"/>
    <property type="evidence" value="ECO:0007669"/>
    <property type="project" value="TreeGrafter"/>
</dbReference>
<organism evidence="6 7">
    <name type="scientific">Glutinoglossum americanum</name>
    <dbReference type="NCBI Taxonomy" id="1670608"/>
    <lineage>
        <taxon>Eukaryota</taxon>
        <taxon>Fungi</taxon>
        <taxon>Dikarya</taxon>
        <taxon>Ascomycota</taxon>
        <taxon>Pezizomycotina</taxon>
        <taxon>Geoglossomycetes</taxon>
        <taxon>Geoglossales</taxon>
        <taxon>Geoglossaceae</taxon>
        <taxon>Glutinoglossum</taxon>
    </lineage>
</organism>
<feature type="repeat" description="RCC1" evidence="3">
    <location>
        <begin position="494"/>
        <end position="557"/>
    </location>
</feature>
<dbReference type="Pfam" id="PF25390">
    <property type="entry name" value="WD40_RLD"/>
    <property type="match status" value="1"/>
</dbReference>
<feature type="repeat" description="RCC1" evidence="3">
    <location>
        <begin position="558"/>
        <end position="611"/>
    </location>
</feature>
<keyword evidence="7" id="KW-1185">Reference proteome</keyword>
<sequence>MPPKKAAKAVETATRASTRVKTAGAKAAPKSPSAPARKTAASTEGKKEQPSVTSAPGAKRKTADEDSSSRPVKQVKIAPNTGKKLAAAKATGNGEAVTKKPAEKTTATKATKPTKPTKPAATKKVTTKTVASNDAKPAPTKRKATDEEDASPRPTKKATVSKAPKAQGPRPVKVTRHGRRSIINEAPTTRLNIYVFGEGSSGELGLGSARNAVDVKRPRLNPNLAADSVGVVQIATGGMHAVALTHNNKILTWGVNDLGAVGRDTQWDGALIDIDASSSDGSDDSGSDSGMNPKESTPMEVLNQYFEEGTKFVQVAAGDSATFAVTDEGYVYGWGTFRNNEGVLGFTPNSHVQLTPIHIEGLKNIKSIVMGNNHALALDNKGNVFAWGAGQQNQLGRRLVERTAIGGLTPREFGLPKNKIKFIACGAYHSFAIDVMGRVWGWGANSYCETGIQEGLGEDNAVVSKPRVVESLEDYEIEYIAGGDHHSLAVTKDGDLLIWGRLDGFQIGVKVGDIPKDHITYDANDVPRILHKPLKIEGIKASMVAAGSDTTIAITADGKAYSWGFSSNYQTGLGTDEDVEVASLLENSAIKGKRLTWAGCGGQYSMLASPAEDVVMVNGV</sequence>
<dbReference type="Proteomes" id="UP000698800">
    <property type="component" value="Unassembled WGS sequence"/>
</dbReference>
<dbReference type="InterPro" id="IPR009091">
    <property type="entry name" value="RCC1/BLIP-II"/>
</dbReference>
<feature type="repeat" description="RCC1" evidence="3">
    <location>
        <begin position="382"/>
        <end position="436"/>
    </location>
</feature>
<feature type="repeat" description="RCC1" evidence="3">
    <location>
        <begin position="191"/>
        <end position="247"/>
    </location>
</feature>
<proteinExistence type="predicted"/>
<evidence type="ECO:0000256" key="3">
    <source>
        <dbReference type="PROSITE-ProRule" id="PRU00235"/>
    </source>
</evidence>
<keyword evidence="1" id="KW-0344">Guanine-nucleotide releasing factor</keyword>
<dbReference type="GO" id="GO:0005085">
    <property type="term" value="F:guanyl-nucleotide exchange factor activity"/>
    <property type="evidence" value="ECO:0007669"/>
    <property type="project" value="TreeGrafter"/>
</dbReference>
<dbReference type="PANTHER" id="PTHR45982:SF1">
    <property type="entry name" value="REGULATOR OF CHROMOSOME CONDENSATION"/>
    <property type="match status" value="1"/>
</dbReference>
<evidence type="ECO:0000313" key="7">
    <source>
        <dbReference type="Proteomes" id="UP000698800"/>
    </source>
</evidence>